<dbReference type="PANTHER" id="PTHR37610">
    <property type="entry name" value="CCHC-TYPE DOMAIN-CONTAINING PROTEIN"/>
    <property type="match status" value="1"/>
</dbReference>
<evidence type="ECO:0000313" key="2">
    <source>
        <dbReference type="EMBL" id="GAA0174360.1"/>
    </source>
</evidence>
<accession>A0AAV3RER9</accession>
<organism evidence="2 3">
    <name type="scientific">Lithospermum erythrorhizon</name>
    <name type="common">Purple gromwell</name>
    <name type="synonym">Lithospermum officinale var. erythrorhizon</name>
    <dbReference type="NCBI Taxonomy" id="34254"/>
    <lineage>
        <taxon>Eukaryota</taxon>
        <taxon>Viridiplantae</taxon>
        <taxon>Streptophyta</taxon>
        <taxon>Embryophyta</taxon>
        <taxon>Tracheophyta</taxon>
        <taxon>Spermatophyta</taxon>
        <taxon>Magnoliopsida</taxon>
        <taxon>eudicotyledons</taxon>
        <taxon>Gunneridae</taxon>
        <taxon>Pentapetalae</taxon>
        <taxon>asterids</taxon>
        <taxon>lamiids</taxon>
        <taxon>Boraginales</taxon>
        <taxon>Boraginaceae</taxon>
        <taxon>Boraginoideae</taxon>
        <taxon>Lithospermeae</taxon>
        <taxon>Lithospermum</taxon>
    </lineage>
</organism>
<evidence type="ECO:0000313" key="3">
    <source>
        <dbReference type="Proteomes" id="UP001454036"/>
    </source>
</evidence>
<proteinExistence type="predicted"/>
<name>A0AAV3RER9_LITER</name>
<gene>
    <name evidence="2" type="ORF">LIER_41711</name>
</gene>
<reference evidence="2 3" key="1">
    <citation type="submission" date="2024-01" db="EMBL/GenBank/DDBJ databases">
        <title>The complete chloroplast genome sequence of Lithospermum erythrorhizon: insights into the phylogenetic relationship among Boraginaceae species and the maternal lineages of purple gromwells.</title>
        <authorList>
            <person name="Okada T."/>
            <person name="Watanabe K."/>
        </authorList>
    </citation>
    <scope>NUCLEOTIDE SEQUENCE [LARGE SCALE GENOMIC DNA]</scope>
</reference>
<dbReference type="PANTHER" id="PTHR37610:SF40">
    <property type="entry name" value="OS01G0909600 PROTEIN"/>
    <property type="match status" value="1"/>
</dbReference>
<evidence type="ECO:0000259" key="1">
    <source>
        <dbReference type="Pfam" id="PF14244"/>
    </source>
</evidence>
<dbReference type="InterPro" id="IPR029472">
    <property type="entry name" value="Copia-like_N"/>
</dbReference>
<comment type="caution">
    <text evidence="2">The sequence shown here is derived from an EMBL/GenBank/DDBJ whole genome shotgun (WGS) entry which is preliminary data.</text>
</comment>
<dbReference type="AlphaFoldDB" id="A0AAV3RER9"/>
<dbReference type="EMBL" id="BAABME010026708">
    <property type="protein sequence ID" value="GAA0174360.1"/>
    <property type="molecule type" value="Genomic_DNA"/>
</dbReference>
<keyword evidence="3" id="KW-1185">Reference proteome</keyword>
<dbReference type="Proteomes" id="UP001454036">
    <property type="component" value="Unassembled WGS sequence"/>
</dbReference>
<sequence>MSDLLIEHNYQTWSRVMIIALQARDKVVFINGQYARLGVAEDTYKQWVKVNATLISWILNSMSKDLERGFAYATDAFMLWEEIKTQFGGGVGPRVYEIRRAIYTPKQGKDSVDVFYNILKGLKTGLRFGDFEEEKMMLFLMGLNDEFKSTRNQIFMYDLLPNLAKAYGMIVNVEK</sequence>
<protein>
    <recommendedName>
        <fullName evidence="1">Retrotransposon Copia-like N-terminal domain-containing protein</fullName>
    </recommendedName>
</protein>
<dbReference type="Pfam" id="PF14244">
    <property type="entry name" value="Retrotran_gag_3"/>
    <property type="match status" value="1"/>
</dbReference>
<feature type="domain" description="Retrotransposon Copia-like N-terminal" evidence="1">
    <location>
        <begin position="4"/>
        <end position="33"/>
    </location>
</feature>